<dbReference type="Proteomes" id="UP000268615">
    <property type="component" value="Unassembled WGS sequence"/>
</dbReference>
<dbReference type="InterPro" id="IPR051450">
    <property type="entry name" value="Gfo/Idh/MocA_Oxidoreductases"/>
</dbReference>
<feature type="domain" description="Gfo/Idh/MocA-like oxidoreductase N-terminal" evidence="1">
    <location>
        <begin position="6"/>
        <end position="125"/>
    </location>
</feature>
<gene>
    <name evidence="3" type="ORF">EHN07_01555</name>
</gene>
<dbReference type="SUPFAM" id="SSF55347">
    <property type="entry name" value="Glyceraldehyde-3-phosphate dehydrogenase-like, C-terminal domain"/>
    <property type="match status" value="1"/>
</dbReference>
<dbReference type="Gene3D" id="3.30.360.10">
    <property type="entry name" value="Dihydrodipicolinate Reductase, domain 2"/>
    <property type="match status" value="1"/>
</dbReference>
<protein>
    <submittedName>
        <fullName evidence="3">Gfo/Idh/MocA family oxidoreductase</fullName>
    </submittedName>
</protein>
<dbReference type="InterPro" id="IPR000683">
    <property type="entry name" value="Gfo/Idh/MocA-like_OxRdtase_N"/>
</dbReference>
<dbReference type="EMBL" id="RPOH01000004">
    <property type="protein sequence ID" value="RPH30647.1"/>
    <property type="molecule type" value="Genomic_DNA"/>
</dbReference>
<evidence type="ECO:0000259" key="1">
    <source>
        <dbReference type="Pfam" id="PF01408"/>
    </source>
</evidence>
<evidence type="ECO:0000313" key="4">
    <source>
        <dbReference type="Proteomes" id="UP000268615"/>
    </source>
</evidence>
<evidence type="ECO:0000313" key="3">
    <source>
        <dbReference type="EMBL" id="RPH30647.1"/>
    </source>
</evidence>
<accession>A0A3N5DSV5</accession>
<dbReference type="PANTHER" id="PTHR43377">
    <property type="entry name" value="BILIVERDIN REDUCTASE A"/>
    <property type="match status" value="1"/>
</dbReference>
<feature type="domain" description="GFO/IDH/MocA-like oxidoreductase" evidence="2">
    <location>
        <begin position="143"/>
        <end position="235"/>
    </location>
</feature>
<dbReference type="OrthoDB" id="9801953at2"/>
<proteinExistence type="predicted"/>
<dbReference type="SUPFAM" id="SSF51735">
    <property type="entry name" value="NAD(P)-binding Rossmann-fold domains"/>
    <property type="match status" value="1"/>
</dbReference>
<dbReference type="Gene3D" id="3.40.50.720">
    <property type="entry name" value="NAD(P)-binding Rossmann-like Domain"/>
    <property type="match status" value="1"/>
</dbReference>
<dbReference type="InterPro" id="IPR055170">
    <property type="entry name" value="GFO_IDH_MocA-like_dom"/>
</dbReference>
<evidence type="ECO:0000259" key="2">
    <source>
        <dbReference type="Pfam" id="PF22725"/>
    </source>
</evidence>
<dbReference type="Pfam" id="PF01408">
    <property type="entry name" value="GFO_IDH_MocA"/>
    <property type="match status" value="1"/>
</dbReference>
<dbReference type="Pfam" id="PF22725">
    <property type="entry name" value="GFO_IDH_MocA_C3"/>
    <property type="match status" value="1"/>
</dbReference>
<organism evidence="3 4">
    <name type="scientific">Buttiauxella warmboldiae</name>
    <dbReference type="NCBI Taxonomy" id="82993"/>
    <lineage>
        <taxon>Bacteria</taxon>
        <taxon>Pseudomonadati</taxon>
        <taxon>Pseudomonadota</taxon>
        <taxon>Gammaproteobacteria</taxon>
        <taxon>Enterobacterales</taxon>
        <taxon>Enterobacteriaceae</taxon>
        <taxon>Buttiauxella</taxon>
    </lineage>
</organism>
<keyword evidence="4" id="KW-1185">Reference proteome</keyword>
<sequence length="363" mass="39615">MANKPLRVLVVGCGNMGAAHSLAYQQLETFTLCGLVARGDSKARLRAQLAVELPLFEDLPQAIKETQAEAVCIATWPDSHEALALTALAAGCHVFLEKPLATTVSGAKRVVATANLAGKKLVVGYILRHHPVWQRFIELAHGLGKPLVMRMNLNQQSSGTAWHTHKMLMQSLSPLVDCGVHYLDVMCQMTQSSPHSVSAIGVRLTDEIAAERVNYGQLQVRFTDGSVGWYEAGWGPMMSQTAFFIKDVIGPQGSASIVAHEAGGEGQSANVAAHTRTESLRLHHAELNAQGEFTHQDEWLRAGDEPDHFALCQLEQQFFARAIFEDLDLSQHQQQAIDSLAVVLAADLAAREERTVLIKEMLS</sequence>
<comment type="caution">
    <text evidence="3">The sequence shown here is derived from an EMBL/GenBank/DDBJ whole genome shotgun (WGS) entry which is preliminary data.</text>
</comment>
<dbReference type="InterPro" id="IPR036291">
    <property type="entry name" value="NAD(P)-bd_dom_sf"/>
</dbReference>
<reference evidence="3 4" key="1">
    <citation type="submission" date="2018-11" db="EMBL/GenBank/DDBJ databases">
        <title>Draft genome sequence of Buttiauxella warmboldiae CCUG 35512.</title>
        <authorList>
            <person name="Salva-Serra F."/>
            <person name="Marathe N."/>
            <person name="Moore E."/>
            <person name="Svensson L."/>
            <person name="Engstrom-Jakobsson H."/>
        </authorList>
    </citation>
    <scope>NUCLEOTIDE SEQUENCE [LARGE SCALE GENOMIC DNA]</scope>
    <source>
        <strain evidence="3 4">CCUG 35512</strain>
    </source>
</reference>
<dbReference type="RefSeq" id="WP_124022464.1">
    <property type="nucleotide sequence ID" value="NZ_RPOH01000004.1"/>
</dbReference>
<dbReference type="AlphaFoldDB" id="A0A3N5DSV5"/>
<dbReference type="PANTHER" id="PTHR43377:SF1">
    <property type="entry name" value="BILIVERDIN REDUCTASE A"/>
    <property type="match status" value="1"/>
</dbReference>
<name>A0A3N5DSV5_9ENTR</name>
<dbReference type="GO" id="GO:0000166">
    <property type="term" value="F:nucleotide binding"/>
    <property type="evidence" value="ECO:0007669"/>
    <property type="project" value="InterPro"/>
</dbReference>